<name>A0A0D8HJR9_9ACTN</name>
<dbReference type="InterPro" id="IPR050397">
    <property type="entry name" value="Env_Response_Regulators"/>
</dbReference>
<dbReference type="InterPro" id="IPR036388">
    <property type="entry name" value="WH-like_DNA-bd_sf"/>
</dbReference>
<evidence type="ECO:0000313" key="7">
    <source>
        <dbReference type="Proteomes" id="UP000032360"/>
    </source>
</evidence>
<dbReference type="GO" id="GO:0003700">
    <property type="term" value="F:DNA-binding transcription factor activity"/>
    <property type="evidence" value="ECO:0007669"/>
    <property type="project" value="TreeGrafter"/>
</dbReference>
<sequence>MDIVELLANTSLFRSLDNQTMALVLASHRRIKLKRGDEIFHENDLADSLYIVTSGRIAILKAFLDRKESMVAIMETGDLFGELGLFDGQGRSATARAIERSEVAAISYTPIRSAIEHRPVLLWSLLELLANRLRQTDDALTDAMFLDVTGRTAKRLLELAANLDEFIIPLTQEELAGLIGASRERVNKTLAAFVRAGYIDINDRLYRIKNRPQLEIIAG</sequence>
<dbReference type="RefSeq" id="WP_235347629.1">
    <property type="nucleotide sequence ID" value="NZ_JXYS01000026.1"/>
</dbReference>
<dbReference type="PANTHER" id="PTHR24567:SF74">
    <property type="entry name" value="HTH-TYPE TRANSCRIPTIONAL REGULATOR ARCR"/>
    <property type="match status" value="1"/>
</dbReference>
<dbReference type="Gene3D" id="2.60.120.10">
    <property type="entry name" value="Jelly Rolls"/>
    <property type="match status" value="1"/>
</dbReference>
<dbReference type="InterPro" id="IPR018488">
    <property type="entry name" value="cNMP-bd_CS"/>
</dbReference>
<dbReference type="InterPro" id="IPR036390">
    <property type="entry name" value="WH_DNA-bd_sf"/>
</dbReference>
<dbReference type="GO" id="GO:0005829">
    <property type="term" value="C:cytosol"/>
    <property type="evidence" value="ECO:0007669"/>
    <property type="project" value="TreeGrafter"/>
</dbReference>
<keyword evidence="7" id="KW-1185">Reference proteome</keyword>
<feature type="domain" description="Cyclic nucleotide-binding" evidence="4">
    <location>
        <begin position="12"/>
        <end position="115"/>
    </location>
</feature>
<dbReference type="Proteomes" id="UP000032360">
    <property type="component" value="Unassembled WGS sequence"/>
</dbReference>
<dbReference type="SUPFAM" id="SSF51206">
    <property type="entry name" value="cAMP-binding domain-like"/>
    <property type="match status" value="1"/>
</dbReference>
<evidence type="ECO:0000259" key="5">
    <source>
        <dbReference type="PROSITE" id="PS51063"/>
    </source>
</evidence>
<keyword evidence="2" id="KW-0238">DNA-binding</keyword>
<dbReference type="PANTHER" id="PTHR24567">
    <property type="entry name" value="CRP FAMILY TRANSCRIPTIONAL REGULATORY PROTEIN"/>
    <property type="match status" value="1"/>
</dbReference>
<dbReference type="InterPro" id="IPR000595">
    <property type="entry name" value="cNMP-bd_dom"/>
</dbReference>
<keyword evidence="6" id="KW-0675">Receptor</keyword>
<feature type="domain" description="HTH crp-type" evidence="5">
    <location>
        <begin position="146"/>
        <end position="212"/>
    </location>
</feature>
<comment type="caution">
    <text evidence="6">The sequence shown here is derived from an EMBL/GenBank/DDBJ whole genome shotgun (WGS) entry which is preliminary data.</text>
</comment>
<dbReference type="SMART" id="SM00100">
    <property type="entry name" value="cNMP"/>
    <property type="match status" value="1"/>
</dbReference>
<dbReference type="AlphaFoldDB" id="A0A0D8HJR9"/>
<dbReference type="InterPro" id="IPR014710">
    <property type="entry name" value="RmlC-like_jellyroll"/>
</dbReference>
<keyword evidence="3" id="KW-0804">Transcription</keyword>
<dbReference type="Gene3D" id="1.10.10.10">
    <property type="entry name" value="Winged helix-like DNA-binding domain superfamily/Winged helix DNA-binding domain"/>
    <property type="match status" value="1"/>
</dbReference>
<evidence type="ECO:0000259" key="4">
    <source>
        <dbReference type="PROSITE" id="PS50042"/>
    </source>
</evidence>
<dbReference type="STRING" id="1280514.AXFE_10730"/>
<keyword evidence="1" id="KW-0805">Transcription regulation</keyword>
<evidence type="ECO:0000256" key="2">
    <source>
        <dbReference type="ARBA" id="ARBA00023125"/>
    </source>
</evidence>
<evidence type="ECO:0000256" key="3">
    <source>
        <dbReference type="ARBA" id="ARBA00023163"/>
    </source>
</evidence>
<dbReference type="CDD" id="cd00038">
    <property type="entry name" value="CAP_ED"/>
    <property type="match status" value="1"/>
</dbReference>
<dbReference type="GO" id="GO:0003677">
    <property type="term" value="F:DNA binding"/>
    <property type="evidence" value="ECO:0007669"/>
    <property type="project" value="UniProtKB-KW"/>
</dbReference>
<reference evidence="6 7" key="1">
    <citation type="submission" date="2015-01" db="EMBL/GenBank/DDBJ databases">
        <title>Draft genome of the acidophilic iron oxidizer Acidithrix ferrooxidans strain Py-F3.</title>
        <authorList>
            <person name="Poehlein A."/>
            <person name="Eisen S."/>
            <person name="Schloemann M."/>
            <person name="Johnson B.D."/>
            <person name="Daniel R."/>
            <person name="Muehling M."/>
        </authorList>
    </citation>
    <scope>NUCLEOTIDE SEQUENCE [LARGE SCALE GENOMIC DNA]</scope>
    <source>
        <strain evidence="6 7">Py-F3</strain>
    </source>
</reference>
<protein>
    <submittedName>
        <fullName evidence="6">cAMP receptor protein</fullName>
    </submittedName>
</protein>
<accession>A0A0D8HJR9</accession>
<dbReference type="InterPro" id="IPR012318">
    <property type="entry name" value="HTH_CRP"/>
</dbReference>
<dbReference type="PROSITE" id="PS00889">
    <property type="entry name" value="CNMP_BINDING_2"/>
    <property type="match status" value="1"/>
</dbReference>
<dbReference type="Pfam" id="PF00027">
    <property type="entry name" value="cNMP_binding"/>
    <property type="match status" value="1"/>
</dbReference>
<evidence type="ECO:0000313" key="6">
    <source>
        <dbReference type="EMBL" id="KJF17977.1"/>
    </source>
</evidence>
<dbReference type="PROSITE" id="PS51063">
    <property type="entry name" value="HTH_CRP_2"/>
    <property type="match status" value="1"/>
</dbReference>
<dbReference type="SMART" id="SM00419">
    <property type="entry name" value="HTH_CRP"/>
    <property type="match status" value="1"/>
</dbReference>
<dbReference type="SUPFAM" id="SSF46785">
    <property type="entry name" value="Winged helix' DNA-binding domain"/>
    <property type="match status" value="1"/>
</dbReference>
<dbReference type="PROSITE" id="PS50042">
    <property type="entry name" value="CNMP_BINDING_3"/>
    <property type="match status" value="1"/>
</dbReference>
<gene>
    <name evidence="6" type="primary">crp</name>
    <name evidence="6" type="ORF">AXFE_10730</name>
</gene>
<organism evidence="6 7">
    <name type="scientific">Acidithrix ferrooxidans</name>
    <dbReference type="NCBI Taxonomy" id="1280514"/>
    <lineage>
        <taxon>Bacteria</taxon>
        <taxon>Bacillati</taxon>
        <taxon>Actinomycetota</taxon>
        <taxon>Acidimicrobiia</taxon>
        <taxon>Acidimicrobiales</taxon>
        <taxon>Acidimicrobiaceae</taxon>
        <taxon>Acidithrix</taxon>
    </lineage>
</organism>
<dbReference type="InterPro" id="IPR018490">
    <property type="entry name" value="cNMP-bd_dom_sf"/>
</dbReference>
<dbReference type="Pfam" id="PF13545">
    <property type="entry name" value="HTH_Crp_2"/>
    <property type="match status" value="1"/>
</dbReference>
<proteinExistence type="predicted"/>
<dbReference type="EMBL" id="JXYS01000026">
    <property type="protein sequence ID" value="KJF17977.1"/>
    <property type="molecule type" value="Genomic_DNA"/>
</dbReference>
<evidence type="ECO:0000256" key="1">
    <source>
        <dbReference type="ARBA" id="ARBA00023015"/>
    </source>
</evidence>